<evidence type="ECO:0000256" key="1">
    <source>
        <dbReference type="PROSITE-ProRule" id="PRU00176"/>
    </source>
</evidence>
<evidence type="ECO:0000313" key="4">
    <source>
        <dbReference type="EMBL" id="KAJ4828853.1"/>
    </source>
</evidence>
<feature type="region of interest" description="Disordered" evidence="2">
    <location>
        <begin position="1"/>
        <end position="25"/>
    </location>
</feature>
<proteinExistence type="predicted"/>
<feature type="region of interest" description="Disordered" evidence="2">
    <location>
        <begin position="321"/>
        <end position="356"/>
    </location>
</feature>
<dbReference type="OrthoDB" id="861279at2759"/>
<dbReference type="PANTHER" id="PTHR34427">
    <property type="entry name" value="DUF4283 DOMAIN PROTEIN"/>
    <property type="match status" value="1"/>
</dbReference>
<name>A0A9Q0J585_9ROSI</name>
<dbReference type="PANTHER" id="PTHR34427:SF5">
    <property type="entry name" value="DUF4283 DOMAIN-CONTAINING PROTEIN"/>
    <property type="match status" value="1"/>
</dbReference>
<evidence type="ECO:0000313" key="5">
    <source>
        <dbReference type="Proteomes" id="UP001141552"/>
    </source>
</evidence>
<dbReference type="SUPFAM" id="SSF54928">
    <property type="entry name" value="RNA-binding domain, RBD"/>
    <property type="match status" value="1"/>
</dbReference>
<reference evidence="4" key="2">
    <citation type="journal article" date="2023" name="Plants (Basel)">
        <title>Annotation of the Turnera subulata (Passifloraceae) Draft Genome Reveals the S-Locus Evolved after the Divergence of Turneroideae from Passifloroideae in a Stepwise Manner.</title>
        <authorList>
            <person name="Henning P.M."/>
            <person name="Roalson E.H."/>
            <person name="Mir W."/>
            <person name="McCubbin A.G."/>
            <person name="Shore J.S."/>
        </authorList>
    </citation>
    <scope>NUCLEOTIDE SEQUENCE</scope>
    <source>
        <strain evidence="4">F60SS</strain>
    </source>
</reference>
<keyword evidence="5" id="KW-1185">Reference proteome</keyword>
<dbReference type="EMBL" id="JAKUCV010006068">
    <property type="protein sequence ID" value="KAJ4828853.1"/>
    <property type="molecule type" value="Genomic_DNA"/>
</dbReference>
<dbReference type="InterPro" id="IPR012677">
    <property type="entry name" value="Nucleotide-bd_a/b_plait_sf"/>
</dbReference>
<dbReference type="GO" id="GO:0003723">
    <property type="term" value="F:RNA binding"/>
    <property type="evidence" value="ECO:0007669"/>
    <property type="project" value="UniProtKB-UniRule"/>
</dbReference>
<dbReference type="PROSITE" id="PS50102">
    <property type="entry name" value="RRM"/>
    <property type="match status" value="1"/>
</dbReference>
<reference evidence="4" key="1">
    <citation type="submission" date="2022-02" db="EMBL/GenBank/DDBJ databases">
        <authorList>
            <person name="Henning P.M."/>
            <person name="McCubbin A.G."/>
            <person name="Shore J.S."/>
        </authorList>
    </citation>
    <scope>NUCLEOTIDE SEQUENCE</scope>
    <source>
        <strain evidence="4">F60SS</strain>
        <tissue evidence="4">Leaves</tissue>
    </source>
</reference>
<dbReference type="AlphaFoldDB" id="A0A9Q0J585"/>
<gene>
    <name evidence="4" type="ORF">Tsubulata_045304</name>
</gene>
<accession>A0A9Q0J585</accession>
<keyword evidence="1" id="KW-0694">RNA-binding</keyword>
<dbReference type="InterPro" id="IPR035979">
    <property type="entry name" value="RBD_domain_sf"/>
</dbReference>
<dbReference type="SMART" id="SM00360">
    <property type="entry name" value="RRM"/>
    <property type="match status" value="1"/>
</dbReference>
<organism evidence="4 5">
    <name type="scientific">Turnera subulata</name>
    <dbReference type="NCBI Taxonomy" id="218843"/>
    <lineage>
        <taxon>Eukaryota</taxon>
        <taxon>Viridiplantae</taxon>
        <taxon>Streptophyta</taxon>
        <taxon>Embryophyta</taxon>
        <taxon>Tracheophyta</taxon>
        <taxon>Spermatophyta</taxon>
        <taxon>Magnoliopsida</taxon>
        <taxon>eudicotyledons</taxon>
        <taxon>Gunneridae</taxon>
        <taxon>Pentapetalae</taxon>
        <taxon>rosids</taxon>
        <taxon>fabids</taxon>
        <taxon>Malpighiales</taxon>
        <taxon>Passifloraceae</taxon>
        <taxon>Turnera</taxon>
    </lineage>
</organism>
<sequence length="617" mass="68768">MSPQIPPQQPNNLPEKKQTNPETTLETKTQYFGKWSRIQVQNAIENGQAVSLYVENIPTSWTPSDIYRITSKYGEVMDVYVPKKKSRQGKRFCFGRFRVVRDIQRLLFDINRIYVEKGPIRANVARVRSKPGKSPGRRQVQQVGSRLVKPGMSFTAAVKGLPKPSATQNSTNSMAFIPTSDTMSWLSRCLVGKLKKPTDMESVIGVWELHGYEDVKISDFGGDSILLCFPSQEPLTQFLQEILEWVNLWFSSVRVWRRGDRVENRRCWLSIRGVSLHAWCLEFFALVGAVFGKLVSVDVVTEQKQRLDEARIEVLTTQGRRIDRELETSEPTDEPPSECGGGGEGGSPAELRPTRDGIVDADPFQLMPITTGSNIRDDKGVTEVGMAHKRNGVVMKSPVIATELPQNIQSMTSGDMVNHNQTQSSHGAIGATESPSNSKGIQISNSFGPLTGNEMQLPTEPNNSHVSPSLNGTLGRSISVSSERPALREEVTQTSNQRQYSFDARYIQFLEERLTQAIQAGRVNRGRKFKRIRSTESVASVDSSINSDIRRINIRLSQQGASASQQVSFTEVEAQETVAVGSMLGWDDLGVQQHMTSLAKTLVEKEAFEWSKSQTDV</sequence>
<evidence type="ECO:0000259" key="3">
    <source>
        <dbReference type="PROSITE" id="PS50102"/>
    </source>
</evidence>
<protein>
    <recommendedName>
        <fullName evidence="3">RRM domain-containing protein</fullName>
    </recommendedName>
</protein>
<evidence type="ECO:0000256" key="2">
    <source>
        <dbReference type="SAM" id="MobiDB-lite"/>
    </source>
</evidence>
<feature type="compositionally biased region" description="Polar residues" evidence="2">
    <location>
        <begin position="433"/>
        <end position="442"/>
    </location>
</feature>
<comment type="caution">
    <text evidence="4">The sequence shown here is derived from an EMBL/GenBank/DDBJ whole genome shotgun (WGS) entry which is preliminary data.</text>
</comment>
<feature type="region of interest" description="Disordered" evidence="2">
    <location>
        <begin position="422"/>
        <end position="442"/>
    </location>
</feature>
<dbReference type="Gene3D" id="3.30.70.330">
    <property type="match status" value="1"/>
</dbReference>
<dbReference type="InterPro" id="IPR000504">
    <property type="entry name" value="RRM_dom"/>
</dbReference>
<feature type="domain" description="RRM" evidence="3">
    <location>
        <begin position="50"/>
        <end position="127"/>
    </location>
</feature>
<dbReference type="Pfam" id="PF00076">
    <property type="entry name" value="RRM_1"/>
    <property type="match status" value="1"/>
</dbReference>
<dbReference type="Proteomes" id="UP001141552">
    <property type="component" value="Unassembled WGS sequence"/>
</dbReference>